<accession>A0A380DRC4</accession>
<name>A0A380DRC4_STAAU</name>
<dbReference type="AlphaFoldDB" id="A0A380DRC4"/>
<dbReference type="EMBL" id="UHAP01000001">
    <property type="protein sequence ID" value="SUK45622.1"/>
    <property type="molecule type" value="Genomic_DNA"/>
</dbReference>
<evidence type="ECO:0000313" key="1">
    <source>
        <dbReference type="EMBL" id="SUK45622.1"/>
    </source>
</evidence>
<keyword evidence="1" id="KW-0328">Glycosyltransferase</keyword>
<dbReference type="GO" id="GO:0004048">
    <property type="term" value="F:anthranilate phosphoribosyltransferase activity"/>
    <property type="evidence" value="ECO:0007669"/>
    <property type="project" value="UniProtKB-EC"/>
</dbReference>
<keyword evidence="1" id="KW-0808">Transferase</keyword>
<dbReference type="Proteomes" id="UP000255091">
    <property type="component" value="Unassembled WGS sequence"/>
</dbReference>
<protein>
    <submittedName>
        <fullName evidence="1">Anthranilate phosphoribosyltransferase</fullName>
        <ecNumber evidence="1">2.4.2.18</ecNumber>
    </submittedName>
</protein>
<proteinExistence type="predicted"/>
<gene>
    <name evidence="1" type="ORF">NCTC6133_01756</name>
</gene>
<dbReference type="EC" id="2.4.2.18" evidence="1"/>
<organism evidence="1 2">
    <name type="scientific">Staphylococcus aureus</name>
    <dbReference type="NCBI Taxonomy" id="1280"/>
    <lineage>
        <taxon>Bacteria</taxon>
        <taxon>Bacillati</taxon>
        <taxon>Bacillota</taxon>
        <taxon>Bacilli</taxon>
        <taxon>Bacillales</taxon>
        <taxon>Staphylococcaceae</taxon>
        <taxon>Staphylococcus</taxon>
    </lineage>
</organism>
<evidence type="ECO:0000313" key="2">
    <source>
        <dbReference type="Proteomes" id="UP000255091"/>
    </source>
</evidence>
<reference evidence="1 2" key="1">
    <citation type="submission" date="2018-06" db="EMBL/GenBank/DDBJ databases">
        <authorList>
            <consortium name="Pathogen Informatics"/>
            <person name="Doyle S."/>
        </authorList>
    </citation>
    <scope>NUCLEOTIDE SEQUENCE [LARGE SCALE GENOMIC DNA]</scope>
    <source>
        <strain evidence="1 2">NCTC6133</strain>
    </source>
</reference>
<sequence length="80" mass="9362">MTLLTRIKTETILLESDIKELIDILISPSIGTDIKYELLSSYSEREIQQQELTYIVRSLINTMYPHQPCYEGLCVCAHRW</sequence>